<dbReference type="PANTHER" id="PTHR35526">
    <property type="entry name" value="ANTI-SIGMA-F FACTOR RSBW-RELATED"/>
    <property type="match status" value="1"/>
</dbReference>
<gene>
    <name evidence="4" type="ORF">ETD96_27535</name>
</gene>
<dbReference type="PANTHER" id="PTHR35526:SF3">
    <property type="entry name" value="ANTI-SIGMA-F FACTOR RSBW"/>
    <property type="match status" value="1"/>
</dbReference>
<dbReference type="OrthoDB" id="3476350at2"/>
<protein>
    <submittedName>
        <fullName evidence="4">ATP-binding protein</fullName>
    </submittedName>
</protein>
<dbReference type="Proteomes" id="UP000305238">
    <property type="component" value="Unassembled WGS sequence"/>
</dbReference>
<dbReference type="InterPro" id="IPR003594">
    <property type="entry name" value="HATPase_dom"/>
</dbReference>
<proteinExistence type="predicted"/>
<dbReference type="CDD" id="cd16936">
    <property type="entry name" value="HATPase_RsbW-like"/>
    <property type="match status" value="1"/>
</dbReference>
<keyword evidence="4" id="KW-0547">Nucleotide-binding</keyword>
<name>A0A5S4GK66_9ACTN</name>
<evidence type="ECO:0000259" key="3">
    <source>
        <dbReference type="Pfam" id="PF13581"/>
    </source>
</evidence>
<keyword evidence="1" id="KW-0418">Kinase</keyword>
<dbReference type="GO" id="GO:0005524">
    <property type="term" value="F:ATP binding"/>
    <property type="evidence" value="ECO:0007669"/>
    <property type="project" value="UniProtKB-KW"/>
</dbReference>
<organism evidence="4 5">
    <name type="scientific">Actinomadura geliboluensis</name>
    <dbReference type="NCBI Taxonomy" id="882440"/>
    <lineage>
        <taxon>Bacteria</taxon>
        <taxon>Bacillati</taxon>
        <taxon>Actinomycetota</taxon>
        <taxon>Actinomycetes</taxon>
        <taxon>Streptosporangiales</taxon>
        <taxon>Thermomonosporaceae</taxon>
        <taxon>Actinomadura</taxon>
    </lineage>
</organism>
<keyword evidence="1" id="KW-0723">Serine/threonine-protein kinase</keyword>
<dbReference type="EMBL" id="VCKZ01000235">
    <property type="protein sequence ID" value="TMR33358.1"/>
    <property type="molecule type" value="Genomic_DNA"/>
</dbReference>
<dbReference type="RefSeq" id="WP_138639402.1">
    <property type="nucleotide sequence ID" value="NZ_VCKZ01000235.1"/>
</dbReference>
<keyword evidence="4" id="KW-0067">ATP-binding</keyword>
<evidence type="ECO:0000256" key="1">
    <source>
        <dbReference type="ARBA" id="ARBA00022527"/>
    </source>
</evidence>
<sequence>MGPPRHLRGTQLGRHNRRTAHRHAARGAMHMIRRRRTARFRRNASSVPKVRTWLKDQLTTLTPAPRAEVVDKALLGLSEIVTNAVEHGAGRHITVACTVIDDRVTIEALDGGKNGKLPAVQSLPRDGAEHGRGLFLLDALSDGDWEWDTLIAGRTRVRFHLCLVPDAHVA</sequence>
<dbReference type="SUPFAM" id="SSF55874">
    <property type="entry name" value="ATPase domain of HSP90 chaperone/DNA topoisomerase II/histidine kinase"/>
    <property type="match status" value="1"/>
</dbReference>
<dbReference type="Pfam" id="PF13581">
    <property type="entry name" value="HATPase_c_2"/>
    <property type="match status" value="1"/>
</dbReference>
<dbReference type="AlphaFoldDB" id="A0A5S4GK66"/>
<evidence type="ECO:0000256" key="2">
    <source>
        <dbReference type="SAM" id="MobiDB-lite"/>
    </source>
</evidence>
<accession>A0A5S4GK66</accession>
<dbReference type="Gene3D" id="3.30.565.10">
    <property type="entry name" value="Histidine kinase-like ATPase, C-terminal domain"/>
    <property type="match status" value="1"/>
</dbReference>
<comment type="caution">
    <text evidence="4">The sequence shown here is derived from an EMBL/GenBank/DDBJ whole genome shotgun (WGS) entry which is preliminary data.</text>
</comment>
<feature type="region of interest" description="Disordered" evidence="2">
    <location>
        <begin position="1"/>
        <end position="27"/>
    </location>
</feature>
<keyword evidence="5" id="KW-1185">Reference proteome</keyword>
<dbReference type="GO" id="GO:0004674">
    <property type="term" value="F:protein serine/threonine kinase activity"/>
    <property type="evidence" value="ECO:0007669"/>
    <property type="project" value="UniProtKB-KW"/>
</dbReference>
<evidence type="ECO:0000313" key="5">
    <source>
        <dbReference type="Proteomes" id="UP000305238"/>
    </source>
</evidence>
<dbReference type="InterPro" id="IPR036890">
    <property type="entry name" value="HATPase_C_sf"/>
</dbReference>
<evidence type="ECO:0000313" key="4">
    <source>
        <dbReference type="EMBL" id="TMR33358.1"/>
    </source>
</evidence>
<reference evidence="4 5" key="1">
    <citation type="submission" date="2019-05" db="EMBL/GenBank/DDBJ databases">
        <title>Draft genome sequence of Actinomadura geliboluensis A8036.</title>
        <authorList>
            <person name="Saricaoglu S."/>
            <person name="Isik K."/>
        </authorList>
    </citation>
    <scope>NUCLEOTIDE SEQUENCE [LARGE SCALE GENOMIC DNA]</scope>
    <source>
        <strain evidence="4 5">A8036</strain>
    </source>
</reference>
<keyword evidence="1" id="KW-0808">Transferase</keyword>
<dbReference type="InterPro" id="IPR050267">
    <property type="entry name" value="Anti-sigma-factor_SerPK"/>
</dbReference>
<feature type="domain" description="Histidine kinase/HSP90-like ATPase" evidence="3">
    <location>
        <begin position="44"/>
        <end position="142"/>
    </location>
</feature>